<gene>
    <name evidence="1" type="ORF">HH682_14130</name>
</gene>
<dbReference type="Proteomes" id="UP000790096">
    <property type="component" value="Unassembled WGS sequence"/>
</dbReference>
<dbReference type="RefSeq" id="WP_214238164.1">
    <property type="nucleotide sequence ID" value="NZ_JABBFR010000027.1"/>
</dbReference>
<dbReference type="Pfam" id="PF06092">
    <property type="entry name" value="DUF943"/>
    <property type="match status" value="1"/>
</dbReference>
<keyword evidence="2" id="KW-1185">Reference proteome</keyword>
<evidence type="ECO:0000313" key="1">
    <source>
        <dbReference type="EMBL" id="MBT0725532.1"/>
    </source>
</evidence>
<protein>
    <submittedName>
        <fullName evidence="1">DUF943 family protein</fullName>
    </submittedName>
</protein>
<proteinExistence type="predicted"/>
<name>A0ABS5T044_9GAMM</name>
<dbReference type="InterPro" id="IPR010351">
    <property type="entry name" value="DUF943"/>
</dbReference>
<accession>A0ABS5T044</accession>
<dbReference type="EMBL" id="JABBFR010000027">
    <property type="protein sequence ID" value="MBT0725532.1"/>
    <property type="molecule type" value="Genomic_DNA"/>
</dbReference>
<sequence length="155" mass="17712">MKVKNKKTLCALLLVAVGIFGYCLWLSLRPVEIIAVHHRGHGSSAVLVRNFPLTDNGKISWWLKNKDMLKEKYNLPRPEKDGDFTVIFWLFGDGYKATDGYDRLCFDDMPLPLNCIDKKRIFSANHSRNMGISFITTGGIYRMKENGQIVKDNAE</sequence>
<evidence type="ECO:0000313" key="2">
    <source>
        <dbReference type="Proteomes" id="UP000790096"/>
    </source>
</evidence>
<organism evidence="1 2">
    <name type="scientific">Rosenbergiella gaditana</name>
    <dbReference type="NCBI Taxonomy" id="2726987"/>
    <lineage>
        <taxon>Bacteria</taxon>
        <taxon>Pseudomonadati</taxon>
        <taxon>Pseudomonadota</taxon>
        <taxon>Gammaproteobacteria</taxon>
        <taxon>Enterobacterales</taxon>
        <taxon>Erwiniaceae</taxon>
        <taxon>Rosenbergiella</taxon>
    </lineage>
</organism>
<comment type="caution">
    <text evidence="1">The sequence shown here is derived from an EMBL/GenBank/DDBJ whole genome shotgun (WGS) entry which is preliminary data.</text>
</comment>
<reference evidence="1 2" key="1">
    <citation type="submission" date="2020-04" db="EMBL/GenBank/DDBJ databases">
        <title>Genome sequencing of Rosenbergiella species.</title>
        <authorList>
            <person name="Alvarez-Perez S."/>
            <person name="Lievens B."/>
        </authorList>
    </citation>
    <scope>NUCLEOTIDE SEQUENCE [LARGE SCALE GENOMIC DNA]</scope>
    <source>
        <strain evidence="1 2">S61</strain>
    </source>
</reference>